<dbReference type="InterPro" id="IPR051070">
    <property type="entry name" value="NF-kappa-B_inhibitor"/>
</dbReference>
<evidence type="ECO:0000313" key="5">
    <source>
        <dbReference type="EMBL" id="CAD8829270.1"/>
    </source>
</evidence>
<dbReference type="InterPro" id="IPR036770">
    <property type="entry name" value="Ankyrin_rpt-contain_sf"/>
</dbReference>
<dbReference type="SMART" id="SM00248">
    <property type="entry name" value="ANK"/>
    <property type="match status" value="7"/>
</dbReference>
<gene>
    <name evidence="5" type="ORF">NSCI0253_LOCUS3616</name>
</gene>
<dbReference type="GO" id="GO:0051059">
    <property type="term" value="F:NF-kappaB binding"/>
    <property type="evidence" value="ECO:0007669"/>
    <property type="project" value="TreeGrafter"/>
</dbReference>
<dbReference type="PANTHER" id="PTHR46680:SF3">
    <property type="entry name" value="NF-KAPPA-B INHIBITOR CACTUS"/>
    <property type="match status" value="1"/>
</dbReference>
<protein>
    <submittedName>
        <fullName evidence="5">Uncharacterized protein</fullName>
    </submittedName>
</protein>
<name>A0A7S0ZQJ5_NOCSC</name>
<dbReference type="Gene3D" id="1.25.40.20">
    <property type="entry name" value="Ankyrin repeat-containing domain"/>
    <property type="match status" value="2"/>
</dbReference>
<dbReference type="PANTHER" id="PTHR46680">
    <property type="entry name" value="NF-KAPPA-B INHIBITOR ALPHA"/>
    <property type="match status" value="1"/>
</dbReference>
<dbReference type="PROSITE" id="PS50297">
    <property type="entry name" value="ANK_REP_REGION"/>
    <property type="match status" value="1"/>
</dbReference>
<sequence length="760" mass="81593">MPRHLASSRLSAEPRNGRVMERPAETTVEETGSMDAVAAVSPFDIVSDMGDDIGSAGDGSTLLGTAPNDMPLLGGEMPVSLQGPRGGYLYVRIIEVGNVDGLRPQARCDTMCCGRACCQMASLHVTLSCPSLERTATTAHVAADTKRQCATFHEEVLIKTLNSCSVDMLTIGLRSRSMPLGEVTVPMRVAVSAALSMSTPPNPKGVRGHFSAAEEAAANTLPASAWLPVQRIHLRRPGKQLHTGVTVRSLPYVEMQMLHLVDNTLPRLDGTTPLMLAVENQQETLVRAYLSIDVAESLSQAEQSRCVTAAIERRFPRVLRLLLERIKPLHDHLLLAIRLQETELLEVLLQFGGSSLLHPDAFLCKARRGRHCGAGARAAVAASVARGEKFLTPLALACSSGHHKVVEALCVWAQREQVHLDPSAPLPREVAMPLGEASGAGDATSWWDQDERQYGAEDGPSYGDPPMVMAVRGSGNVSVKLHIVSTLARFGFSADARSPVDSWTALLAAVETGSLDLVQILLKRGARLSADKQLGYTPLHLACQMGHWHLVPSLTESMCGQHARVAEWGPSPQYVSLNLVDAYGRTALDIALLRYFASPLTGSGSVCDTTGRLPSSRNDGQKHVDVLREFLHGRPRSCVLWQEVVRGLRFLDALPSKKVGAQILGGNILGCTTLEPQQLAVPHGDLEDLLLAVQVLVRAGAKSRCFLQELLQPPSKGGAGADPDIDIREPFTLVPRVGSGISPLDVDDVIEGVANGESPT</sequence>
<keyword evidence="1" id="KW-0677">Repeat</keyword>
<dbReference type="InterPro" id="IPR002110">
    <property type="entry name" value="Ankyrin_rpt"/>
</dbReference>
<reference evidence="5" key="1">
    <citation type="submission" date="2021-01" db="EMBL/GenBank/DDBJ databases">
        <authorList>
            <person name="Corre E."/>
            <person name="Pelletier E."/>
            <person name="Niang G."/>
            <person name="Scheremetjew M."/>
            <person name="Finn R."/>
            <person name="Kale V."/>
            <person name="Holt S."/>
            <person name="Cochrane G."/>
            <person name="Meng A."/>
            <person name="Brown T."/>
            <person name="Cohen L."/>
        </authorList>
    </citation>
    <scope>NUCLEOTIDE SEQUENCE</scope>
</reference>
<keyword evidence="2 3" id="KW-0040">ANK repeat</keyword>
<evidence type="ECO:0000256" key="2">
    <source>
        <dbReference type="ARBA" id="ARBA00023043"/>
    </source>
</evidence>
<organism evidence="5">
    <name type="scientific">Noctiluca scintillans</name>
    <name type="common">Sea sparkle</name>
    <name type="synonym">Red tide dinoflagellate</name>
    <dbReference type="NCBI Taxonomy" id="2966"/>
    <lineage>
        <taxon>Eukaryota</taxon>
        <taxon>Sar</taxon>
        <taxon>Alveolata</taxon>
        <taxon>Dinophyceae</taxon>
        <taxon>Noctilucales</taxon>
        <taxon>Noctilucaceae</taxon>
        <taxon>Noctiluca</taxon>
    </lineage>
</organism>
<dbReference type="Pfam" id="PF12796">
    <property type="entry name" value="Ank_2"/>
    <property type="match status" value="1"/>
</dbReference>
<evidence type="ECO:0000256" key="1">
    <source>
        <dbReference type="ARBA" id="ARBA00022737"/>
    </source>
</evidence>
<evidence type="ECO:0000256" key="3">
    <source>
        <dbReference type="PROSITE-ProRule" id="PRU00023"/>
    </source>
</evidence>
<dbReference type="GO" id="GO:0071356">
    <property type="term" value="P:cellular response to tumor necrosis factor"/>
    <property type="evidence" value="ECO:0007669"/>
    <property type="project" value="TreeGrafter"/>
</dbReference>
<dbReference type="PROSITE" id="PS50088">
    <property type="entry name" value="ANK_REPEAT"/>
    <property type="match status" value="1"/>
</dbReference>
<feature type="repeat" description="ANK" evidence="3">
    <location>
        <begin position="501"/>
        <end position="533"/>
    </location>
</feature>
<feature type="region of interest" description="Disordered" evidence="4">
    <location>
        <begin position="1"/>
        <end position="21"/>
    </location>
</feature>
<dbReference type="EMBL" id="HBFQ01005125">
    <property type="protein sequence ID" value="CAD8829270.1"/>
    <property type="molecule type" value="Transcribed_RNA"/>
</dbReference>
<dbReference type="AlphaFoldDB" id="A0A7S0ZQJ5"/>
<dbReference type="GO" id="GO:0005829">
    <property type="term" value="C:cytosol"/>
    <property type="evidence" value="ECO:0007669"/>
    <property type="project" value="TreeGrafter"/>
</dbReference>
<proteinExistence type="predicted"/>
<dbReference type="SUPFAM" id="SSF48403">
    <property type="entry name" value="Ankyrin repeat"/>
    <property type="match status" value="1"/>
</dbReference>
<evidence type="ECO:0000256" key="4">
    <source>
        <dbReference type="SAM" id="MobiDB-lite"/>
    </source>
</evidence>
<accession>A0A7S0ZQJ5</accession>